<evidence type="ECO:0000259" key="4">
    <source>
        <dbReference type="SMART" id="SM00062"/>
    </source>
</evidence>
<evidence type="ECO:0000313" key="5">
    <source>
        <dbReference type="EMBL" id="GLQ30770.1"/>
    </source>
</evidence>
<name>A0AA37S9L0_9GAMM</name>
<feature type="domain" description="Solute-binding protein family 3/N-terminal" evidence="4">
    <location>
        <begin position="21"/>
        <end position="245"/>
    </location>
</feature>
<evidence type="ECO:0000256" key="2">
    <source>
        <dbReference type="ARBA" id="ARBA00022729"/>
    </source>
</evidence>
<dbReference type="SUPFAM" id="SSF53850">
    <property type="entry name" value="Periplasmic binding protein-like II"/>
    <property type="match status" value="1"/>
</dbReference>
<evidence type="ECO:0000256" key="1">
    <source>
        <dbReference type="ARBA" id="ARBA00010333"/>
    </source>
</evidence>
<gene>
    <name evidence="5" type="ORF">GCM10007876_12490</name>
</gene>
<dbReference type="RefSeq" id="WP_284380089.1">
    <property type="nucleotide sequence ID" value="NZ_BSNM01000009.1"/>
</dbReference>
<keyword evidence="2 3" id="KW-0732">Signal</keyword>
<keyword evidence="6" id="KW-1185">Reference proteome</keyword>
<accession>A0AA37S9L0</accession>
<dbReference type="InterPro" id="IPR001638">
    <property type="entry name" value="Solute-binding_3/MltF_N"/>
</dbReference>
<reference evidence="5" key="1">
    <citation type="journal article" date="2014" name="Int. J. Syst. Evol. Microbiol.">
        <title>Complete genome sequence of Corynebacterium casei LMG S-19264T (=DSM 44701T), isolated from a smear-ripened cheese.</title>
        <authorList>
            <consortium name="US DOE Joint Genome Institute (JGI-PGF)"/>
            <person name="Walter F."/>
            <person name="Albersmeier A."/>
            <person name="Kalinowski J."/>
            <person name="Ruckert C."/>
        </authorList>
    </citation>
    <scope>NUCLEOTIDE SEQUENCE</scope>
    <source>
        <strain evidence="5">NBRC 110071</strain>
    </source>
</reference>
<dbReference type="PANTHER" id="PTHR35936">
    <property type="entry name" value="MEMBRANE-BOUND LYTIC MUREIN TRANSGLYCOSYLASE F"/>
    <property type="match status" value="1"/>
</dbReference>
<dbReference type="SMART" id="SM00062">
    <property type="entry name" value="PBPb"/>
    <property type="match status" value="1"/>
</dbReference>
<dbReference type="PANTHER" id="PTHR35936:SF25">
    <property type="entry name" value="ABC TRANSPORTER SUBSTRATE-BINDING PROTEIN"/>
    <property type="match status" value="1"/>
</dbReference>
<dbReference type="AlphaFoldDB" id="A0AA37S9L0"/>
<comment type="caution">
    <text evidence="5">The sequence shown here is derived from an EMBL/GenBank/DDBJ whole genome shotgun (WGS) entry which is preliminary data.</text>
</comment>
<dbReference type="Pfam" id="PF00497">
    <property type="entry name" value="SBP_bac_3"/>
    <property type="match status" value="1"/>
</dbReference>
<proteinExistence type="inferred from homology"/>
<dbReference type="Proteomes" id="UP001161389">
    <property type="component" value="Unassembled WGS sequence"/>
</dbReference>
<evidence type="ECO:0000313" key="6">
    <source>
        <dbReference type="Proteomes" id="UP001161389"/>
    </source>
</evidence>
<feature type="chain" id="PRO_5041269432" description="Solute-binding protein family 3/N-terminal domain-containing protein" evidence="3">
    <location>
        <begin position="20"/>
        <end position="252"/>
    </location>
</feature>
<reference evidence="5" key="2">
    <citation type="submission" date="2023-01" db="EMBL/GenBank/DDBJ databases">
        <title>Draft genome sequence of Litoribrevibacter albus strain NBRC 110071.</title>
        <authorList>
            <person name="Sun Q."/>
            <person name="Mori K."/>
        </authorList>
    </citation>
    <scope>NUCLEOTIDE SEQUENCE</scope>
    <source>
        <strain evidence="5">NBRC 110071</strain>
    </source>
</reference>
<dbReference type="Gene3D" id="3.40.190.10">
    <property type="entry name" value="Periplasmic binding protein-like II"/>
    <property type="match status" value="2"/>
</dbReference>
<protein>
    <recommendedName>
        <fullName evidence="4">Solute-binding protein family 3/N-terminal domain-containing protein</fullName>
    </recommendedName>
</protein>
<organism evidence="5 6">
    <name type="scientific">Litoribrevibacter albus</name>
    <dbReference type="NCBI Taxonomy" id="1473156"/>
    <lineage>
        <taxon>Bacteria</taxon>
        <taxon>Pseudomonadati</taxon>
        <taxon>Pseudomonadota</taxon>
        <taxon>Gammaproteobacteria</taxon>
        <taxon>Oceanospirillales</taxon>
        <taxon>Oceanospirillaceae</taxon>
        <taxon>Litoribrevibacter</taxon>
    </lineage>
</organism>
<dbReference type="EMBL" id="BSNM01000009">
    <property type="protein sequence ID" value="GLQ30770.1"/>
    <property type="molecule type" value="Genomic_DNA"/>
</dbReference>
<sequence length="252" mass="28723">MLRALIAFLLSFYAAFLHSEEVTINIVGAEFPPYYTKHSDNHGIIGEVIQKSLENTDFKPRFKIKPFARALIEAKSGKADIIAGLYKTTEREQFFHYTDAIINAKIVLYTLTSNPIKTHNLNDLISKRIGMIRHSSTHEDLSNNLNITEVNSYQQGLDMLLREHLDFMVGNELVIQHLLNGSRYSNQAQNIKYIPPEISQENTFIATSRNSLYEAKLFKQLNQGIEALKQSGKLQKIIQNNLKNLSTSKNQP</sequence>
<evidence type="ECO:0000256" key="3">
    <source>
        <dbReference type="SAM" id="SignalP"/>
    </source>
</evidence>
<feature type="signal peptide" evidence="3">
    <location>
        <begin position="1"/>
        <end position="19"/>
    </location>
</feature>
<comment type="similarity">
    <text evidence="1">Belongs to the bacterial solute-binding protein 3 family.</text>
</comment>